<proteinExistence type="predicted"/>
<accession>A0A1H2K2P0</accession>
<name>A0A1H2K2P0_9BACT</name>
<feature type="domain" description="Phospholipid/glycerol acyltransferase" evidence="5">
    <location>
        <begin position="69"/>
        <end position="183"/>
    </location>
</feature>
<keyword evidence="4" id="KW-0812">Transmembrane</keyword>
<dbReference type="CDD" id="cd07989">
    <property type="entry name" value="LPLAT_AGPAT-like"/>
    <property type="match status" value="1"/>
</dbReference>
<dbReference type="RefSeq" id="WP_092238284.1">
    <property type="nucleotide sequence ID" value="NZ_FNLL01000019.1"/>
</dbReference>
<reference evidence="7" key="1">
    <citation type="submission" date="2016-10" db="EMBL/GenBank/DDBJ databases">
        <authorList>
            <person name="Varghese N."/>
            <person name="Submissions S."/>
        </authorList>
    </citation>
    <scope>NUCLEOTIDE SEQUENCE [LARGE SCALE GENOMIC DNA]</scope>
    <source>
        <strain evidence="7">DSM 3384</strain>
    </source>
</reference>
<comment type="pathway">
    <text evidence="1">Lipid metabolism.</text>
</comment>
<evidence type="ECO:0000256" key="2">
    <source>
        <dbReference type="ARBA" id="ARBA00022679"/>
    </source>
</evidence>
<gene>
    <name evidence="6" type="ORF">SAMN04487931_11936</name>
</gene>
<feature type="transmembrane region" description="Helical" evidence="4">
    <location>
        <begin position="7"/>
        <end position="31"/>
    </location>
</feature>
<sequence>MKKIISTGLWIVGGIFFLVSAFILVLCLFTLSRETTFTMARRLFKILIKVMGIRLIVTGKDHIIPGRPYLIMGNHQSLFDIFVIPAAIPLCFVGVEASYHFSLPVWGYLIRKWGCIPIKRDNLKNAILSLETAKKALLSGISIGILPEGHRTLTGEMKPFKKGPFHLAKDAHTDILPFGIKGLFDYNRKGSLILNPGVVMVNIGKPISHEEFKKLSIEELQQTLFETIYKLSKS</sequence>
<dbReference type="SUPFAM" id="SSF69593">
    <property type="entry name" value="Glycerol-3-phosphate (1)-acyltransferase"/>
    <property type="match status" value="1"/>
</dbReference>
<evidence type="ECO:0000256" key="1">
    <source>
        <dbReference type="ARBA" id="ARBA00005189"/>
    </source>
</evidence>
<dbReference type="GO" id="GO:0006654">
    <property type="term" value="P:phosphatidic acid biosynthetic process"/>
    <property type="evidence" value="ECO:0007669"/>
    <property type="project" value="TreeGrafter"/>
</dbReference>
<keyword evidence="7" id="KW-1185">Reference proteome</keyword>
<keyword evidence="4" id="KW-1133">Transmembrane helix</keyword>
<evidence type="ECO:0000313" key="6">
    <source>
        <dbReference type="EMBL" id="SDU62984.1"/>
    </source>
</evidence>
<dbReference type="GO" id="GO:0003841">
    <property type="term" value="F:1-acylglycerol-3-phosphate O-acyltransferase activity"/>
    <property type="evidence" value="ECO:0007669"/>
    <property type="project" value="TreeGrafter"/>
</dbReference>
<keyword evidence="4" id="KW-0472">Membrane</keyword>
<dbReference type="PANTHER" id="PTHR10434:SF66">
    <property type="entry name" value="PHOSPHOLIPID_GLYCEROL ACYLTRANSFERASE DOMAIN-CONTAINING PROTEIN"/>
    <property type="match status" value="1"/>
</dbReference>
<dbReference type="PANTHER" id="PTHR10434">
    <property type="entry name" value="1-ACYL-SN-GLYCEROL-3-PHOSPHATE ACYLTRANSFERASE"/>
    <property type="match status" value="1"/>
</dbReference>
<dbReference type="AlphaFoldDB" id="A0A1H2K2P0"/>
<keyword evidence="3 6" id="KW-0012">Acyltransferase</keyword>
<evidence type="ECO:0000256" key="4">
    <source>
        <dbReference type="SAM" id="Phobius"/>
    </source>
</evidence>
<evidence type="ECO:0000313" key="7">
    <source>
        <dbReference type="Proteomes" id="UP000199608"/>
    </source>
</evidence>
<dbReference type="Pfam" id="PF01553">
    <property type="entry name" value="Acyltransferase"/>
    <property type="match status" value="1"/>
</dbReference>
<protein>
    <submittedName>
        <fullName evidence="6">1-acyl-sn-glycerol-3-phosphate acyltransferase</fullName>
    </submittedName>
</protein>
<dbReference type="EMBL" id="FNLL01000019">
    <property type="protein sequence ID" value="SDU62984.1"/>
    <property type="molecule type" value="Genomic_DNA"/>
</dbReference>
<dbReference type="InterPro" id="IPR002123">
    <property type="entry name" value="Plipid/glycerol_acylTrfase"/>
</dbReference>
<keyword evidence="2 6" id="KW-0808">Transferase</keyword>
<dbReference type="Proteomes" id="UP000199608">
    <property type="component" value="Unassembled WGS sequence"/>
</dbReference>
<evidence type="ECO:0000256" key="3">
    <source>
        <dbReference type="ARBA" id="ARBA00023315"/>
    </source>
</evidence>
<evidence type="ECO:0000259" key="5">
    <source>
        <dbReference type="SMART" id="SM00563"/>
    </source>
</evidence>
<dbReference type="SMART" id="SM00563">
    <property type="entry name" value="PlsC"/>
    <property type="match status" value="1"/>
</dbReference>
<organism evidence="6 7">
    <name type="scientific">Desulfobacula phenolica</name>
    <dbReference type="NCBI Taxonomy" id="90732"/>
    <lineage>
        <taxon>Bacteria</taxon>
        <taxon>Pseudomonadati</taxon>
        <taxon>Thermodesulfobacteriota</taxon>
        <taxon>Desulfobacteria</taxon>
        <taxon>Desulfobacterales</taxon>
        <taxon>Desulfobacteraceae</taxon>
        <taxon>Desulfobacula</taxon>
    </lineage>
</organism>